<name>A0A3E4XDK8_BACUN</name>
<gene>
    <name evidence="2" type="ORF">DXC07_17640</name>
</gene>
<dbReference type="Proteomes" id="UP000261295">
    <property type="component" value="Unassembled WGS sequence"/>
</dbReference>
<evidence type="ECO:0000256" key="1">
    <source>
        <dbReference type="SAM" id="MobiDB-lite"/>
    </source>
</evidence>
<evidence type="ECO:0000313" key="2">
    <source>
        <dbReference type="EMBL" id="RGM52551.1"/>
    </source>
</evidence>
<organism evidence="2 3">
    <name type="scientific">Bacteroides uniformis</name>
    <dbReference type="NCBI Taxonomy" id="820"/>
    <lineage>
        <taxon>Bacteria</taxon>
        <taxon>Pseudomonadati</taxon>
        <taxon>Bacteroidota</taxon>
        <taxon>Bacteroidia</taxon>
        <taxon>Bacteroidales</taxon>
        <taxon>Bacteroidaceae</taxon>
        <taxon>Bacteroides</taxon>
    </lineage>
</organism>
<dbReference type="RefSeq" id="WP_117749825.1">
    <property type="nucleotide sequence ID" value="NZ_QSTL01000020.1"/>
</dbReference>
<feature type="compositionally biased region" description="Basic and acidic residues" evidence="1">
    <location>
        <begin position="60"/>
        <end position="126"/>
    </location>
</feature>
<proteinExistence type="predicted"/>
<protein>
    <submittedName>
        <fullName evidence="2">Uncharacterized protein</fullName>
    </submittedName>
</protein>
<dbReference type="EMBL" id="QSTL01000020">
    <property type="protein sequence ID" value="RGM52551.1"/>
    <property type="molecule type" value="Genomic_DNA"/>
</dbReference>
<accession>A0A3E4XDK8</accession>
<feature type="region of interest" description="Disordered" evidence="1">
    <location>
        <begin position="60"/>
        <end position="132"/>
    </location>
</feature>
<comment type="caution">
    <text evidence="2">The sequence shown here is derived from an EMBL/GenBank/DDBJ whole genome shotgun (WGS) entry which is preliminary data.</text>
</comment>
<sequence>MGYIVVLVILSIFLGCWLRDSLVTRVTFGRVRFNSRKEKKKEPDDPEKYGWLARKLHESNVRGAERSRRHKEELRQMKEHNAQLREVIRLQKEEKRKKKEEALRQREEQKVKEKERKRLLKEEQKKAKAKQK</sequence>
<reference evidence="2 3" key="1">
    <citation type="submission" date="2018-08" db="EMBL/GenBank/DDBJ databases">
        <title>A genome reference for cultivated species of the human gut microbiota.</title>
        <authorList>
            <person name="Zou Y."/>
            <person name="Xue W."/>
            <person name="Luo G."/>
        </authorList>
    </citation>
    <scope>NUCLEOTIDE SEQUENCE [LARGE SCALE GENOMIC DNA]</scope>
    <source>
        <strain evidence="2 3">OM07-9</strain>
    </source>
</reference>
<evidence type="ECO:0000313" key="3">
    <source>
        <dbReference type="Proteomes" id="UP000261295"/>
    </source>
</evidence>
<dbReference type="AlphaFoldDB" id="A0A3E4XDK8"/>